<proteinExistence type="predicted"/>
<keyword evidence="2" id="KW-0963">Cytoplasm</keyword>
<sequence length="299" mass="31868">RGGSRNGGLASALRSDPSLAVASMAPTLFQKLFSKKSGLGAPGRDARDPDCTFRAFGVAARAVALLLSQDPVRGPEGLGSHRSALEVGARCSLPTPDSTVAPSPSRDRFVYVLFDSHTRLCPSGPRTAAWTSGPHASLVVNRVGRRPDRTSAHVLRAEKFSPPPCGQSPSGSSTLTGLVLWGELHVLANLLKVEKAGGTNREEFDPSQIRLIVYQDCERRGRNVLFDSSVKRKNEDISVSGSRCSSDASMLGEMMFGSVAMSYKGSTLKIHQIRSPPQLMLSKVFTARTGSSICGSLNT</sequence>
<keyword evidence="5" id="KW-1185">Reference proteome</keyword>
<protein>
    <submittedName>
        <fullName evidence="4">Folliculin-interacting protein 1</fullName>
    </submittedName>
</protein>
<dbReference type="Pfam" id="PF14636">
    <property type="entry name" value="FNIP_N"/>
    <property type="match status" value="1"/>
</dbReference>
<dbReference type="GO" id="GO:0042030">
    <property type="term" value="F:ATPase inhibitor activity"/>
    <property type="evidence" value="ECO:0007669"/>
    <property type="project" value="TreeGrafter"/>
</dbReference>
<accession>A0A8J6DHD8</accession>
<dbReference type="GO" id="GO:0051087">
    <property type="term" value="F:protein-folding chaperone binding"/>
    <property type="evidence" value="ECO:0007669"/>
    <property type="project" value="TreeGrafter"/>
</dbReference>
<dbReference type="InterPro" id="IPR037545">
    <property type="entry name" value="DENN_FNIP1/2"/>
</dbReference>
<feature type="domain" description="UDENN FNIP1/2-type" evidence="3">
    <location>
        <begin position="204"/>
        <end position="299"/>
    </location>
</feature>
<dbReference type="PROSITE" id="PS51836">
    <property type="entry name" value="DENN_FNIP12"/>
    <property type="match status" value="1"/>
</dbReference>
<dbReference type="PANTHER" id="PTHR21634">
    <property type="entry name" value="RE13835P"/>
    <property type="match status" value="1"/>
</dbReference>
<dbReference type="EMBL" id="JAGFMF010012090">
    <property type="protein sequence ID" value="KAG8507815.1"/>
    <property type="molecule type" value="Genomic_DNA"/>
</dbReference>
<evidence type="ECO:0000256" key="2">
    <source>
        <dbReference type="ARBA" id="ARBA00022490"/>
    </source>
</evidence>
<dbReference type="Proteomes" id="UP000700334">
    <property type="component" value="Unassembled WGS sequence"/>
</dbReference>
<feature type="non-terminal residue" evidence="4">
    <location>
        <position position="1"/>
    </location>
</feature>
<dbReference type="GO" id="GO:0005737">
    <property type="term" value="C:cytoplasm"/>
    <property type="evidence" value="ECO:0007669"/>
    <property type="project" value="UniProtKB-SubCell"/>
</dbReference>
<comment type="caution">
    <text evidence="4">The sequence shown here is derived from an EMBL/GenBank/DDBJ whole genome shotgun (WGS) entry which is preliminary data.</text>
</comment>
<name>A0A8J6DHD8_GALPY</name>
<dbReference type="PANTHER" id="PTHR21634:SF12">
    <property type="entry name" value="FOLLICULIN-INTERACTING PROTEIN 1"/>
    <property type="match status" value="1"/>
</dbReference>
<dbReference type="OrthoDB" id="10051712at2759"/>
<comment type="subcellular location">
    <subcellularLocation>
        <location evidence="1">Cytoplasm</location>
    </subcellularLocation>
</comment>
<evidence type="ECO:0000313" key="4">
    <source>
        <dbReference type="EMBL" id="KAG8507815.1"/>
    </source>
</evidence>
<evidence type="ECO:0000256" key="1">
    <source>
        <dbReference type="ARBA" id="ARBA00004496"/>
    </source>
</evidence>
<evidence type="ECO:0000259" key="3">
    <source>
        <dbReference type="PROSITE" id="PS51836"/>
    </source>
</evidence>
<dbReference type="InterPro" id="IPR028084">
    <property type="entry name" value="FNIP_N_dom"/>
</dbReference>
<gene>
    <name evidence="4" type="ORF">J0S82_019361</name>
</gene>
<evidence type="ECO:0000313" key="5">
    <source>
        <dbReference type="Proteomes" id="UP000700334"/>
    </source>
</evidence>
<reference evidence="4" key="1">
    <citation type="journal article" date="2021" name="Evol. Appl.">
        <title>The genome of the Pyrenean desman and the effects of bottlenecks and inbreeding on the genomic landscape of an endangered species.</title>
        <authorList>
            <person name="Escoda L."/>
            <person name="Castresana J."/>
        </authorList>
    </citation>
    <scope>NUCLEOTIDE SEQUENCE</scope>
    <source>
        <strain evidence="4">IBE-C5619</strain>
    </source>
</reference>
<organism evidence="4 5">
    <name type="scientific">Galemys pyrenaicus</name>
    <name type="common">Iberian desman</name>
    <name type="synonym">Pyrenean desman</name>
    <dbReference type="NCBI Taxonomy" id="202257"/>
    <lineage>
        <taxon>Eukaryota</taxon>
        <taxon>Metazoa</taxon>
        <taxon>Chordata</taxon>
        <taxon>Craniata</taxon>
        <taxon>Vertebrata</taxon>
        <taxon>Euteleostomi</taxon>
        <taxon>Mammalia</taxon>
        <taxon>Eutheria</taxon>
        <taxon>Laurasiatheria</taxon>
        <taxon>Eulipotyphla</taxon>
        <taxon>Talpidae</taxon>
        <taxon>Galemys</taxon>
    </lineage>
</organism>
<dbReference type="AlphaFoldDB" id="A0A8J6DHD8"/>